<evidence type="ECO:0000256" key="1">
    <source>
        <dbReference type="SAM" id="Phobius"/>
    </source>
</evidence>
<dbReference type="EMBL" id="FUZF01000007">
    <property type="protein sequence ID" value="SKB70772.1"/>
    <property type="molecule type" value="Genomic_DNA"/>
</dbReference>
<keyword evidence="1" id="KW-1133">Transmembrane helix</keyword>
<dbReference type="Gene3D" id="2.60.120.1440">
    <property type="match status" value="1"/>
</dbReference>
<evidence type="ECO:0000259" key="3">
    <source>
        <dbReference type="Pfam" id="PF16344"/>
    </source>
</evidence>
<gene>
    <name evidence="4" type="ORF">SAMN05660841_01948</name>
</gene>
<dbReference type="InterPro" id="IPR006860">
    <property type="entry name" value="FecR"/>
</dbReference>
<evidence type="ECO:0000259" key="2">
    <source>
        <dbReference type="Pfam" id="PF04773"/>
    </source>
</evidence>
<dbReference type="Pfam" id="PF16344">
    <property type="entry name" value="FecR_C"/>
    <property type="match status" value="1"/>
</dbReference>
<keyword evidence="5" id="KW-1185">Reference proteome</keyword>
<name>A0A1T5DGC9_9SPHI</name>
<evidence type="ECO:0000313" key="4">
    <source>
        <dbReference type="EMBL" id="SKB70772.1"/>
    </source>
</evidence>
<evidence type="ECO:0000313" key="5">
    <source>
        <dbReference type="Proteomes" id="UP000190150"/>
    </source>
</evidence>
<dbReference type="Gene3D" id="3.55.50.30">
    <property type="match status" value="1"/>
</dbReference>
<dbReference type="InterPro" id="IPR032508">
    <property type="entry name" value="FecR_C"/>
</dbReference>
<dbReference type="PANTHER" id="PTHR30273">
    <property type="entry name" value="PERIPLASMIC SIGNAL SENSOR AND SIGMA FACTOR ACTIVATOR FECR-RELATED"/>
    <property type="match status" value="1"/>
</dbReference>
<dbReference type="AlphaFoldDB" id="A0A1T5DGC9"/>
<feature type="transmembrane region" description="Helical" evidence="1">
    <location>
        <begin position="70"/>
        <end position="88"/>
    </location>
</feature>
<dbReference type="InterPro" id="IPR012373">
    <property type="entry name" value="Ferrdict_sens_TM"/>
</dbReference>
<dbReference type="PANTHER" id="PTHR30273:SF2">
    <property type="entry name" value="PROTEIN FECR"/>
    <property type="match status" value="1"/>
</dbReference>
<accession>A0A1T5DGC9</accession>
<reference evidence="5" key="1">
    <citation type="submission" date="2017-02" db="EMBL/GenBank/DDBJ databases">
        <authorList>
            <person name="Varghese N."/>
            <person name="Submissions S."/>
        </authorList>
    </citation>
    <scope>NUCLEOTIDE SEQUENCE [LARGE SCALE GENOMIC DNA]</scope>
    <source>
        <strain evidence="5">DSM 24091</strain>
    </source>
</reference>
<organism evidence="4 5">
    <name type="scientific">Sphingobacterium nematocida</name>
    <dbReference type="NCBI Taxonomy" id="1513896"/>
    <lineage>
        <taxon>Bacteria</taxon>
        <taxon>Pseudomonadati</taxon>
        <taxon>Bacteroidota</taxon>
        <taxon>Sphingobacteriia</taxon>
        <taxon>Sphingobacteriales</taxon>
        <taxon>Sphingobacteriaceae</taxon>
        <taxon>Sphingobacterium</taxon>
    </lineage>
</organism>
<sequence>MMYIKRLYQQLTNFLNTTESDRREVTSWYEDLNVNSTVDDTQVGHIQQQAKERILLSIKNESKPFNVKHIYRWSAAAAVFLIGGYFIWNTINRPEIATLAQLAQVEPAKERAIIVLENGQEIDLDQLALNQSLQVGETIITKDAEGKVSYHNASDGKEKIQSNSLRIPKAATYQLTLVDGTRVTLNSDSKLTYPSSFGAGDRIVQLEGEGYFEVTKTNNKSRFIVEAKGQKIQVLGTKFNVKSYPQEKNEQTTLAEGSVQVTLAASTAILKPNQQASSIGQRLETKTVNIDDVLSWTRGQFCFDGTNTGEVLQEIARWYDIDIDYERKHNVAQYIGKIPRNLPLDRLIELLNYAELQIKAVVGTDKRINLTIT</sequence>
<keyword evidence="1" id="KW-0812">Transmembrane</keyword>
<proteinExistence type="predicted"/>
<feature type="domain" description="FecR protein" evidence="2">
    <location>
        <begin position="166"/>
        <end position="260"/>
    </location>
</feature>
<dbReference type="PIRSF" id="PIRSF018266">
    <property type="entry name" value="FecR"/>
    <property type="match status" value="1"/>
</dbReference>
<dbReference type="GO" id="GO:0016989">
    <property type="term" value="F:sigma factor antagonist activity"/>
    <property type="evidence" value="ECO:0007669"/>
    <property type="project" value="TreeGrafter"/>
</dbReference>
<dbReference type="Pfam" id="PF04773">
    <property type="entry name" value="FecR"/>
    <property type="match status" value="1"/>
</dbReference>
<keyword evidence="1" id="KW-0472">Membrane</keyword>
<dbReference type="RefSeq" id="WP_079642889.1">
    <property type="nucleotide sequence ID" value="NZ_FUZF01000007.1"/>
</dbReference>
<dbReference type="STRING" id="1513896.SAMN05660841_01948"/>
<feature type="domain" description="Protein FecR C-terminal" evidence="3">
    <location>
        <begin position="300"/>
        <end position="354"/>
    </location>
</feature>
<dbReference type="OrthoDB" id="698378at2"/>
<dbReference type="Proteomes" id="UP000190150">
    <property type="component" value="Unassembled WGS sequence"/>
</dbReference>
<protein>
    <submittedName>
        <fullName evidence="4">FecR family protein</fullName>
    </submittedName>
</protein>